<sequence length="79" mass="9255">MKRRFEYSITLYPVEMFREFAFFCSEDGSCELREVPDDQVKRLNEALNEMGARGWELVELVSRPSGMVAIWKREKDSSG</sequence>
<evidence type="ECO:0000313" key="1">
    <source>
        <dbReference type="EMBL" id="SFN07715.1"/>
    </source>
</evidence>
<dbReference type="InterPro" id="IPR025234">
    <property type="entry name" value="YjzH-like"/>
</dbReference>
<dbReference type="EMBL" id="FOUU01000013">
    <property type="protein sequence ID" value="SFN07715.1"/>
    <property type="molecule type" value="Genomic_DNA"/>
</dbReference>
<dbReference type="RefSeq" id="WP_093396364.1">
    <property type="nucleotide sequence ID" value="NZ_FOUU01000013.1"/>
</dbReference>
<dbReference type="AlphaFoldDB" id="A0A1I4W2P1"/>
<evidence type="ECO:0000313" key="2">
    <source>
        <dbReference type="Proteomes" id="UP000199611"/>
    </source>
</evidence>
<gene>
    <name evidence="1" type="ORF">SAMN05660836_02575</name>
</gene>
<reference evidence="1 2" key="1">
    <citation type="submission" date="2016-10" db="EMBL/GenBank/DDBJ databases">
        <authorList>
            <person name="de Groot N.N."/>
        </authorList>
    </citation>
    <scope>NUCLEOTIDE SEQUENCE [LARGE SCALE GENOMIC DNA]</scope>
    <source>
        <strain evidence="1 2">DSM 9990</strain>
    </source>
</reference>
<accession>A0A1I4W2P1</accession>
<dbReference type="Proteomes" id="UP000199611">
    <property type="component" value="Unassembled WGS sequence"/>
</dbReference>
<organism evidence="1 2">
    <name type="scientific">Thermodesulforhabdus norvegica</name>
    <dbReference type="NCBI Taxonomy" id="39841"/>
    <lineage>
        <taxon>Bacteria</taxon>
        <taxon>Pseudomonadati</taxon>
        <taxon>Thermodesulfobacteriota</taxon>
        <taxon>Syntrophobacteria</taxon>
        <taxon>Syntrophobacterales</taxon>
        <taxon>Thermodesulforhabdaceae</taxon>
        <taxon>Thermodesulforhabdus</taxon>
    </lineage>
</organism>
<keyword evidence="2" id="KW-1185">Reference proteome</keyword>
<proteinExistence type="predicted"/>
<dbReference type="OrthoDB" id="5519166at2"/>
<dbReference type="STRING" id="39841.SAMN05660836_02575"/>
<dbReference type="Pfam" id="PF13783">
    <property type="entry name" value="DUF4177"/>
    <property type="match status" value="1"/>
</dbReference>
<name>A0A1I4W2P1_9BACT</name>
<evidence type="ECO:0008006" key="3">
    <source>
        <dbReference type="Google" id="ProtNLM"/>
    </source>
</evidence>
<protein>
    <recommendedName>
        <fullName evidence="3">DUF4177 domain-containing protein</fullName>
    </recommendedName>
</protein>